<comment type="subunit">
    <text evidence="4">Monomer.</text>
</comment>
<evidence type="ECO:0000256" key="11">
    <source>
        <dbReference type="ARBA" id="ARBA00023014"/>
    </source>
</evidence>
<sequence length="465" mass="53471">MLQQKVMKISEKLIEKYNIPVPRYTSYPPANYFHSEFGEKEYVEAIEASNSGWPQNISIYVHVPFCTKMCHFCGCNTQFTRDTDRMCTYMEAVKKEILMVKKMLDPVRKVSQVHWGGGTPNSLPVETIRDIMDTIHENFEFIDKPEIAIECHPAMLDEKYTEQLVQAGFNRFSLGIQDFKQEVLDNVNRDAPKVPVKEIVGWIRSHENTGVNLDFIYGLPFQDIKSFSETIEKAVDISPDRLVTFSYAHVPWIKKAQKILEKRGLPEADEKLRMFLEGYKILTENGYTAIGLDHFAKANDELSVALKNRKLHRNFQGYCTRETTGQVYAFGATGISQLEGVYAQNGKVPDVYLERINKGQFNIEKGYKLNTGEKIVRHVITEIMCNEFVSFEETARFFTISVSDVKQALHFEEKQMESFVVDGLLQMEQGSVFKVTDAGRFFIRNIASKFDPNLTNENKRFSKAL</sequence>
<dbReference type="InterPro" id="IPR034505">
    <property type="entry name" value="Coproporphyrinogen-III_oxidase"/>
</dbReference>
<comment type="similarity">
    <text evidence="3 15">Belongs to the anaerobic coproporphyrinogen-III oxidase family.</text>
</comment>
<dbReference type="SMART" id="SM00729">
    <property type="entry name" value="Elp3"/>
    <property type="match status" value="1"/>
</dbReference>
<evidence type="ECO:0000256" key="3">
    <source>
        <dbReference type="ARBA" id="ARBA00005493"/>
    </source>
</evidence>
<keyword evidence="8 15" id="KW-0479">Metal-binding</keyword>
<reference evidence="19 20" key="1">
    <citation type="submission" date="2016-11" db="EMBL/GenBank/DDBJ databases">
        <authorList>
            <person name="Jaros S."/>
            <person name="Januszkiewicz K."/>
            <person name="Wedrychowicz H."/>
        </authorList>
    </citation>
    <scope>NUCLEOTIDE SEQUENCE [LARGE SCALE GENOMIC DNA]</scope>
    <source>
        <strain evidence="19 20">DSM 27063</strain>
    </source>
</reference>
<evidence type="ECO:0000259" key="18">
    <source>
        <dbReference type="PROSITE" id="PS51918"/>
    </source>
</evidence>
<keyword evidence="6 15" id="KW-0963">Cytoplasm</keyword>
<evidence type="ECO:0000256" key="16">
    <source>
        <dbReference type="PIRSR" id="PIRSR000167-1"/>
    </source>
</evidence>
<feature type="binding site" evidence="16">
    <location>
        <position position="117"/>
    </location>
    <ligand>
        <name>S-adenosyl-L-methionine</name>
        <dbReference type="ChEBI" id="CHEBI:59789"/>
        <label>1</label>
    </ligand>
</feature>
<comment type="catalytic activity">
    <reaction evidence="14 15">
        <text>coproporphyrinogen III + 2 S-adenosyl-L-methionine = protoporphyrinogen IX + 2 5'-deoxyadenosine + 2 L-methionine + 2 CO2</text>
        <dbReference type="Rhea" id="RHEA:15425"/>
        <dbReference type="ChEBI" id="CHEBI:16526"/>
        <dbReference type="ChEBI" id="CHEBI:17319"/>
        <dbReference type="ChEBI" id="CHEBI:57307"/>
        <dbReference type="ChEBI" id="CHEBI:57309"/>
        <dbReference type="ChEBI" id="CHEBI:57844"/>
        <dbReference type="ChEBI" id="CHEBI:59789"/>
        <dbReference type="EC" id="1.3.98.3"/>
    </reaction>
</comment>
<comment type="subcellular location">
    <subcellularLocation>
        <location evidence="1 15">Cytoplasm</location>
    </subcellularLocation>
</comment>
<dbReference type="SFLD" id="SFLDS00029">
    <property type="entry name" value="Radical_SAM"/>
    <property type="match status" value="1"/>
</dbReference>
<evidence type="ECO:0000256" key="15">
    <source>
        <dbReference type="PIRNR" id="PIRNR000167"/>
    </source>
</evidence>
<dbReference type="SFLD" id="SFLDG01082">
    <property type="entry name" value="B12-binding_domain_containing"/>
    <property type="match status" value="1"/>
</dbReference>
<evidence type="ECO:0000313" key="19">
    <source>
        <dbReference type="EMBL" id="SHJ47153.1"/>
    </source>
</evidence>
<accession>A0A1M6JKF3</accession>
<evidence type="ECO:0000256" key="6">
    <source>
        <dbReference type="ARBA" id="ARBA00022490"/>
    </source>
</evidence>
<dbReference type="EMBL" id="FQZE01000020">
    <property type="protein sequence ID" value="SHJ47153.1"/>
    <property type="molecule type" value="Genomic_DNA"/>
</dbReference>
<evidence type="ECO:0000256" key="12">
    <source>
        <dbReference type="ARBA" id="ARBA00023244"/>
    </source>
</evidence>
<evidence type="ECO:0000256" key="1">
    <source>
        <dbReference type="ARBA" id="ARBA00004496"/>
    </source>
</evidence>
<evidence type="ECO:0000256" key="14">
    <source>
        <dbReference type="ARBA" id="ARBA00048321"/>
    </source>
</evidence>
<dbReference type="Proteomes" id="UP000184050">
    <property type="component" value="Unassembled WGS sequence"/>
</dbReference>
<dbReference type="CDD" id="cd01335">
    <property type="entry name" value="Radical_SAM"/>
    <property type="match status" value="1"/>
</dbReference>
<feature type="binding site" evidence="16">
    <location>
        <position position="335"/>
    </location>
    <ligand>
        <name>S-adenosyl-L-methionine</name>
        <dbReference type="ChEBI" id="CHEBI:59789"/>
        <label>1</label>
    </ligand>
</feature>
<feature type="binding site" evidence="16">
    <location>
        <position position="60"/>
    </location>
    <ligand>
        <name>S-adenosyl-L-methionine</name>
        <dbReference type="ChEBI" id="CHEBI:59789"/>
        <label>1</label>
    </ligand>
</feature>
<keyword evidence="5 15" id="KW-0004">4Fe-4S</keyword>
<feature type="binding site" evidence="16">
    <location>
        <position position="150"/>
    </location>
    <ligand>
        <name>S-adenosyl-L-methionine</name>
        <dbReference type="ChEBI" id="CHEBI:59789"/>
        <label>1</label>
    </ligand>
</feature>
<dbReference type="GO" id="GO:0005737">
    <property type="term" value="C:cytoplasm"/>
    <property type="evidence" value="ECO:0007669"/>
    <property type="project" value="UniProtKB-SubCell"/>
</dbReference>
<evidence type="ECO:0000256" key="8">
    <source>
        <dbReference type="ARBA" id="ARBA00022723"/>
    </source>
</evidence>
<evidence type="ECO:0000256" key="9">
    <source>
        <dbReference type="ARBA" id="ARBA00023002"/>
    </source>
</evidence>
<evidence type="ECO:0000313" key="20">
    <source>
        <dbReference type="Proteomes" id="UP000184050"/>
    </source>
</evidence>
<dbReference type="PROSITE" id="PS51918">
    <property type="entry name" value="RADICAL_SAM"/>
    <property type="match status" value="1"/>
</dbReference>
<comment type="function">
    <text evidence="13">Involved in the heme biosynthesis. Catalyzes the anaerobic oxidative decarboxylation of propionate groups of rings A and B of coproporphyrinogen III to yield the vinyl groups in protoporphyrinogen IX.</text>
</comment>
<organism evidence="19 20">
    <name type="scientific">Tangfeifania diversioriginum</name>
    <dbReference type="NCBI Taxonomy" id="1168035"/>
    <lineage>
        <taxon>Bacteria</taxon>
        <taxon>Pseudomonadati</taxon>
        <taxon>Bacteroidota</taxon>
        <taxon>Bacteroidia</taxon>
        <taxon>Marinilabiliales</taxon>
        <taxon>Prolixibacteraceae</taxon>
        <taxon>Tangfeifania</taxon>
    </lineage>
</organism>
<dbReference type="Gene3D" id="3.80.30.20">
    <property type="entry name" value="tm_1862 like domain"/>
    <property type="match status" value="1"/>
</dbReference>
<dbReference type="InterPro" id="IPR058240">
    <property type="entry name" value="rSAM_sf"/>
</dbReference>
<keyword evidence="20" id="KW-1185">Reference proteome</keyword>
<protein>
    <recommendedName>
        <fullName evidence="15">Coproporphyrinogen-III oxidase</fullName>
        <ecNumber evidence="15">1.3.98.3</ecNumber>
    </recommendedName>
</protein>
<dbReference type="PANTHER" id="PTHR13932">
    <property type="entry name" value="COPROPORPHYRINIGEN III OXIDASE"/>
    <property type="match status" value="1"/>
</dbReference>
<feature type="binding site" evidence="17">
    <location>
        <position position="70"/>
    </location>
    <ligand>
        <name>[4Fe-4S] cluster</name>
        <dbReference type="ChEBI" id="CHEBI:49883"/>
        <note>4Fe-4S-S-AdoMet</note>
    </ligand>
</feature>
<dbReference type="EC" id="1.3.98.3" evidence="15"/>
<comment type="pathway">
    <text evidence="2 15">Porphyrin-containing compound metabolism; protoporphyrin-IX biosynthesis; protoporphyrinogen-IX from coproporphyrinogen-III (AdoMet route): step 1/1.</text>
</comment>
<dbReference type="UniPathway" id="UPA00251">
    <property type="reaction ID" value="UER00323"/>
</dbReference>
<feature type="binding site" evidence="17">
    <location>
        <position position="73"/>
    </location>
    <ligand>
        <name>[4Fe-4S] cluster</name>
        <dbReference type="ChEBI" id="CHEBI:49883"/>
        <note>4Fe-4S-S-AdoMet</note>
    </ligand>
</feature>
<dbReference type="GO" id="GO:0046872">
    <property type="term" value="F:metal ion binding"/>
    <property type="evidence" value="ECO:0007669"/>
    <property type="project" value="UniProtKB-KW"/>
</dbReference>
<dbReference type="Gene3D" id="1.10.10.920">
    <property type="match status" value="1"/>
</dbReference>
<dbReference type="GO" id="GO:0006782">
    <property type="term" value="P:protoporphyrinogen IX biosynthetic process"/>
    <property type="evidence" value="ECO:0007669"/>
    <property type="project" value="UniProtKB-UniPathway"/>
</dbReference>
<dbReference type="PANTHER" id="PTHR13932:SF6">
    <property type="entry name" value="OXYGEN-INDEPENDENT COPROPORPHYRINOGEN III OXIDASE"/>
    <property type="match status" value="1"/>
</dbReference>
<evidence type="ECO:0000256" key="10">
    <source>
        <dbReference type="ARBA" id="ARBA00023004"/>
    </source>
</evidence>
<dbReference type="PIRSF" id="PIRSF000167">
    <property type="entry name" value="HemN"/>
    <property type="match status" value="1"/>
</dbReference>
<evidence type="ECO:0000256" key="5">
    <source>
        <dbReference type="ARBA" id="ARBA00022485"/>
    </source>
</evidence>
<keyword evidence="10 15" id="KW-0408">Iron</keyword>
<dbReference type="InterPro" id="IPR023404">
    <property type="entry name" value="rSAM_horseshoe"/>
</dbReference>
<gene>
    <name evidence="19" type="ORF">SAMN05444280_12059</name>
</gene>
<proteinExistence type="inferred from homology"/>
<evidence type="ECO:0000256" key="17">
    <source>
        <dbReference type="PIRSR" id="PIRSR000167-2"/>
    </source>
</evidence>
<keyword evidence="12 15" id="KW-0627">Porphyrin biosynthesis</keyword>
<dbReference type="InterPro" id="IPR004558">
    <property type="entry name" value="Coprogen_oxidase_HemN"/>
</dbReference>
<comment type="cofactor">
    <cofactor evidence="15 17">
        <name>[4Fe-4S] cluster</name>
        <dbReference type="ChEBI" id="CHEBI:49883"/>
    </cofactor>
    <text evidence="15 17">Binds 1 [4Fe-4S] cluster. The cluster is coordinated with 3 cysteines and an exchangeable S-adenosyl-L-methionine.</text>
</comment>
<dbReference type="SUPFAM" id="SSF102114">
    <property type="entry name" value="Radical SAM enzymes"/>
    <property type="match status" value="1"/>
</dbReference>
<dbReference type="AlphaFoldDB" id="A0A1M6JKF3"/>
<dbReference type="InterPro" id="IPR006638">
    <property type="entry name" value="Elp3/MiaA/NifB-like_rSAM"/>
</dbReference>
<dbReference type="SFLD" id="SFLDG01065">
    <property type="entry name" value="anaerobic_coproporphyrinogen-I"/>
    <property type="match status" value="1"/>
</dbReference>
<evidence type="ECO:0000256" key="13">
    <source>
        <dbReference type="ARBA" id="ARBA00024295"/>
    </source>
</evidence>
<dbReference type="STRING" id="1168035.SAMN05444280_12059"/>
<dbReference type="Pfam" id="PF04055">
    <property type="entry name" value="Radical_SAM"/>
    <property type="match status" value="1"/>
</dbReference>
<name>A0A1M6JKF3_9BACT</name>
<keyword evidence="9 15" id="KW-0560">Oxidoreductase</keyword>
<dbReference type="InterPro" id="IPR007197">
    <property type="entry name" value="rSAM"/>
</dbReference>
<feature type="binding site" evidence="17">
    <location>
        <position position="66"/>
    </location>
    <ligand>
        <name>[4Fe-4S] cluster</name>
        <dbReference type="ChEBI" id="CHEBI:49883"/>
        <note>4Fe-4S-S-AdoMet</note>
    </ligand>
</feature>
<evidence type="ECO:0000256" key="2">
    <source>
        <dbReference type="ARBA" id="ARBA00004785"/>
    </source>
</evidence>
<keyword evidence="11 15" id="KW-0411">Iron-sulfur</keyword>
<feature type="binding site" evidence="16">
    <location>
        <position position="248"/>
    </location>
    <ligand>
        <name>S-adenosyl-L-methionine</name>
        <dbReference type="ChEBI" id="CHEBI:59789"/>
        <label>2</label>
    </ligand>
</feature>
<feature type="domain" description="Radical SAM core" evidence="18">
    <location>
        <begin position="51"/>
        <end position="285"/>
    </location>
</feature>
<evidence type="ECO:0000256" key="7">
    <source>
        <dbReference type="ARBA" id="ARBA00022691"/>
    </source>
</evidence>
<feature type="binding site" evidence="16">
    <location>
        <position position="189"/>
    </location>
    <ligand>
        <name>S-adenosyl-L-methionine</name>
        <dbReference type="ChEBI" id="CHEBI:59789"/>
        <label>2</label>
    </ligand>
</feature>
<evidence type="ECO:0000256" key="4">
    <source>
        <dbReference type="ARBA" id="ARBA00011245"/>
    </source>
</evidence>
<dbReference type="GO" id="GO:0004109">
    <property type="term" value="F:coproporphyrinogen oxidase activity"/>
    <property type="evidence" value="ECO:0007669"/>
    <property type="project" value="InterPro"/>
</dbReference>
<keyword evidence="7 15" id="KW-0949">S-adenosyl-L-methionine</keyword>
<dbReference type="GO" id="GO:0051989">
    <property type="term" value="F:coproporphyrinogen dehydrogenase activity"/>
    <property type="evidence" value="ECO:0007669"/>
    <property type="project" value="UniProtKB-EC"/>
</dbReference>
<feature type="binding site" evidence="16">
    <location>
        <begin position="118"/>
        <end position="119"/>
    </location>
    <ligand>
        <name>S-adenosyl-L-methionine</name>
        <dbReference type="ChEBI" id="CHEBI:59789"/>
        <label>2</label>
    </ligand>
</feature>
<feature type="binding site" evidence="16">
    <location>
        <position position="214"/>
    </location>
    <ligand>
        <name>S-adenosyl-L-methionine</name>
        <dbReference type="ChEBI" id="CHEBI:59789"/>
        <label>2</label>
    </ligand>
</feature>
<feature type="binding site" evidence="16">
    <location>
        <begin position="72"/>
        <end position="74"/>
    </location>
    <ligand>
        <name>S-adenosyl-L-methionine</name>
        <dbReference type="ChEBI" id="CHEBI:59789"/>
        <label>2</label>
    </ligand>
</feature>
<dbReference type="NCBIfam" id="TIGR00538">
    <property type="entry name" value="hemN"/>
    <property type="match status" value="1"/>
</dbReference>
<feature type="binding site" evidence="16">
    <location>
        <position position="177"/>
    </location>
    <ligand>
        <name>S-adenosyl-L-methionine</name>
        <dbReference type="ChEBI" id="CHEBI:59789"/>
        <label>2</label>
    </ligand>
</feature>
<dbReference type="GO" id="GO:0051539">
    <property type="term" value="F:4 iron, 4 sulfur cluster binding"/>
    <property type="evidence" value="ECO:0007669"/>
    <property type="project" value="UniProtKB-KW"/>
</dbReference>